<dbReference type="GO" id="GO:0006363">
    <property type="term" value="P:termination of RNA polymerase I transcription"/>
    <property type="evidence" value="ECO:0007669"/>
    <property type="project" value="EnsemblFungi"/>
</dbReference>
<feature type="compositionally biased region" description="Basic and acidic residues" evidence="1">
    <location>
        <begin position="192"/>
        <end position="203"/>
    </location>
</feature>
<dbReference type="KEGG" id="kng:KNAG_0C01180"/>
<reference evidence="2 3" key="1">
    <citation type="journal article" date="2011" name="Proc. Natl. Acad. Sci. U.S.A.">
        <title>Evolutionary erosion of yeast sex chromosomes by mating-type switching accidents.</title>
        <authorList>
            <person name="Gordon J.L."/>
            <person name="Armisen D."/>
            <person name="Proux-Wera E."/>
            <person name="Oheigeartaigh S.S."/>
            <person name="Byrne K.P."/>
            <person name="Wolfe K.H."/>
        </authorList>
    </citation>
    <scope>NUCLEOTIDE SEQUENCE [LARGE SCALE GENOMIC DNA]</scope>
    <source>
        <strain evidence="3">ATCC MYA-139 / BCRC 22969 / CBS 8797 / CCRC 22969 / KCTC 17520 / NBRC 10181 / NCYC 3082</strain>
    </source>
</reference>
<organism evidence="2 3">
    <name type="scientific">Huiozyma naganishii (strain ATCC MYA-139 / BCRC 22969 / CBS 8797 / KCTC 17520 / NBRC 10181 / NCYC 3082 / Yp74L-3)</name>
    <name type="common">Yeast</name>
    <name type="synonym">Kazachstania naganishii</name>
    <dbReference type="NCBI Taxonomy" id="1071383"/>
    <lineage>
        <taxon>Eukaryota</taxon>
        <taxon>Fungi</taxon>
        <taxon>Dikarya</taxon>
        <taxon>Ascomycota</taxon>
        <taxon>Saccharomycotina</taxon>
        <taxon>Saccharomycetes</taxon>
        <taxon>Saccharomycetales</taxon>
        <taxon>Saccharomycetaceae</taxon>
        <taxon>Huiozyma</taxon>
    </lineage>
</organism>
<reference evidence="3" key="2">
    <citation type="submission" date="2012-08" db="EMBL/GenBank/DDBJ databases">
        <title>Genome sequence of Kazachstania naganishii.</title>
        <authorList>
            <person name="Gordon J.L."/>
            <person name="Armisen D."/>
            <person name="Proux-Wera E."/>
            <person name="OhEigeartaigh S.S."/>
            <person name="Byrne K.P."/>
            <person name="Wolfe K.H."/>
        </authorList>
    </citation>
    <scope>NUCLEOTIDE SEQUENCE [LARGE SCALE GENOMIC DNA]</scope>
    <source>
        <strain evidence="3">ATCC MYA-139 / BCRC 22969 / CBS 8797 / CCRC 22969 / KCTC 17520 / NBRC 10181 / NCYC 3082</strain>
    </source>
</reference>
<dbReference type="GO" id="GO:0003899">
    <property type="term" value="F:DNA-directed RNA polymerase activity"/>
    <property type="evidence" value="ECO:0007669"/>
    <property type="project" value="EnsemblFungi"/>
</dbReference>
<dbReference type="RefSeq" id="XP_022463477.1">
    <property type="nucleotide sequence ID" value="XM_022606820.1"/>
</dbReference>
<name>J7S5L7_HUIN7</name>
<dbReference type="PANTHER" id="PTHR28155">
    <property type="entry name" value="ACR243WP"/>
    <property type="match status" value="1"/>
</dbReference>
<proteinExistence type="predicted"/>
<dbReference type="STRING" id="1071383.J7S5L7"/>
<dbReference type="HOGENOM" id="CLU_090034_0_0_1"/>
<protein>
    <recommendedName>
        <fullName evidence="4">DNA-directed RNA polymerase I subunit RPA34</fullName>
    </recommendedName>
</protein>
<evidence type="ECO:0000256" key="1">
    <source>
        <dbReference type="SAM" id="MobiDB-lite"/>
    </source>
</evidence>
<feature type="region of interest" description="Disordered" evidence="1">
    <location>
        <begin position="1"/>
        <end position="25"/>
    </location>
</feature>
<dbReference type="InterPro" id="IPR053263">
    <property type="entry name" value="Euk_RPA34_RNAP_subunit"/>
</dbReference>
<evidence type="ECO:0008006" key="4">
    <source>
        <dbReference type="Google" id="ProtNLM"/>
    </source>
</evidence>
<dbReference type="PANTHER" id="PTHR28155:SF1">
    <property type="entry name" value="DNA-DIRECTED RNA POLYMERASE I SUBUNIT RPA34.5-DOMAIN-CONTAINING PROTEIN"/>
    <property type="match status" value="1"/>
</dbReference>
<feature type="region of interest" description="Disordered" evidence="1">
    <location>
        <begin position="175"/>
        <end position="225"/>
    </location>
</feature>
<keyword evidence="3" id="KW-1185">Reference proteome</keyword>
<dbReference type="eggNOG" id="ENOG502S2EI">
    <property type="taxonomic scope" value="Eukaryota"/>
</dbReference>
<dbReference type="Pfam" id="PF08208">
    <property type="entry name" value="RNA_polI_A34"/>
    <property type="match status" value="1"/>
</dbReference>
<dbReference type="GO" id="GO:0005736">
    <property type="term" value="C:RNA polymerase I complex"/>
    <property type="evidence" value="ECO:0007669"/>
    <property type="project" value="EnsemblFungi"/>
</dbReference>
<dbReference type="GO" id="GO:0006361">
    <property type="term" value="P:transcription initiation at RNA polymerase I promoter"/>
    <property type="evidence" value="ECO:0007669"/>
    <property type="project" value="EnsemblFungi"/>
</dbReference>
<dbReference type="OrthoDB" id="4089784at2759"/>
<gene>
    <name evidence="2" type="primary">KNAG0C01180</name>
    <name evidence="2" type="ordered locus">KNAG_0C01180</name>
</gene>
<dbReference type="GeneID" id="34524911"/>
<dbReference type="InterPro" id="IPR013240">
    <property type="entry name" value="DNA-dir_RNA_pol1_su_RPA34"/>
</dbReference>
<dbReference type="Gene3D" id="6.20.250.70">
    <property type="match status" value="1"/>
</dbReference>
<dbReference type="OMA" id="HFPTGYG"/>
<dbReference type="Proteomes" id="UP000006310">
    <property type="component" value="Chromosome 3"/>
</dbReference>
<dbReference type="GO" id="GO:0006362">
    <property type="term" value="P:transcription elongation by RNA polymerase I"/>
    <property type="evidence" value="ECO:0007669"/>
    <property type="project" value="EnsemblFungi"/>
</dbReference>
<dbReference type="EMBL" id="HE978316">
    <property type="protein sequence ID" value="CCK69231.1"/>
    <property type="molecule type" value="Genomic_DNA"/>
</dbReference>
<feature type="compositionally biased region" description="Basic residues" evidence="1">
    <location>
        <begin position="204"/>
        <end position="225"/>
    </location>
</feature>
<dbReference type="AlphaFoldDB" id="J7S5L7"/>
<evidence type="ECO:0000313" key="3">
    <source>
        <dbReference type="Proteomes" id="UP000006310"/>
    </source>
</evidence>
<sequence>MAKPSTLSKEYISDSESETETVQQQVPQFTVPTGYKKCKHLKSIQLSKKIAKKNGDQELWLFKLPANLDISKLKTLPVGANGAQTILNNNIQYSIESNSNAISENSNLTLLIPDASREALEPCNDKKSGKPIQFNKIFTISETKTIPDINFDKVRVPRENVPKVDGLITRHYASGYDESASEETSTKKRSHKESIATEVEEKGTKKKTKKDKKDKKKKKEKKDKK</sequence>
<evidence type="ECO:0000313" key="2">
    <source>
        <dbReference type="EMBL" id="CCK69231.1"/>
    </source>
</evidence>
<accession>J7S5L7</accession>